<keyword evidence="3" id="KW-1185">Reference proteome</keyword>
<dbReference type="InterPro" id="IPR015943">
    <property type="entry name" value="WD40/YVTN_repeat-like_dom_sf"/>
</dbReference>
<evidence type="ECO:0000256" key="1">
    <source>
        <dbReference type="SAM" id="SignalP"/>
    </source>
</evidence>
<evidence type="ECO:0000313" key="2">
    <source>
        <dbReference type="EMBL" id="NOU84928.1"/>
    </source>
</evidence>
<keyword evidence="1" id="KW-0732">Signal</keyword>
<gene>
    <name evidence="2" type="ORF">GC102_03920</name>
</gene>
<sequence>MKALISYNKLVVLLVFLLCAGCFHEEASTPSPNLMTTLTQKRDNGFSVVAGEKIGIQDQVQPIHVTPNKAISFVDELHGYGVASGARDLQFLKSSDGGMTWRALSRLPQTNIPIAISFFDSQTGWLLTSESSDKKSELRLTLDGGRTWEVIAQDLLRFETRGEEPFFRFFDRHQGLIAFQSGKDMMLLRTQDGGLTWSASSRISMPIEEKGVFTFRSAIEGWFIGPGKKDKEVSILYHMTDGETWQETGRLPSFLTPQAISFTDSQNGFILLHASPQSSAKTWQFLRTNNGGETWSQHEFPSTFEPLAASLHLSFPTATSGWLLDARDLWRTTDGGLNWSLLTP</sequence>
<feature type="signal peptide" evidence="1">
    <location>
        <begin position="1"/>
        <end position="27"/>
    </location>
</feature>
<dbReference type="PANTHER" id="PTHR47199">
    <property type="entry name" value="PHOTOSYSTEM II STABILITY/ASSEMBLY FACTOR HCF136, CHLOROPLASTIC"/>
    <property type="match status" value="1"/>
</dbReference>
<dbReference type="CDD" id="cd15482">
    <property type="entry name" value="Sialidase_non-viral"/>
    <property type="match status" value="2"/>
</dbReference>
<proteinExistence type="predicted"/>
<accession>A0ABX1YV13</accession>
<dbReference type="SUPFAM" id="SSF110296">
    <property type="entry name" value="Oligoxyloglucan reducing end-specific cellobiohydrolase"/>
    <property type="match status" value="1"/>
</dbReference>
<dbReference type="PANTHER" id="PTHR47199:SF2">
    <property type="entry name" value="PHOTOSYSTEM II STABILITY_ASSEMBLY FACTOR HCF136, CHLOROPLASTIC"/>
    <property type="match status" value="1"/>
</dbReference>
<dbReference type="RefSeq" id="WP_171688295.1">
    <property type="nucleotide sequence ID" value="NZ_WHOC01000019.1"/>
</dbReference>
<feature type="chain" id="PRO_5047072436" description="Photosynthesis system II assembly factor Ycf48/Hcf136-like domain-containing protein" evidence="1">
    <location>
        <begin position="28"/>
        <end position="344"/>
    </location>
</feature>
<dbReference type="Gene3D" id="2.130.10.10">
    <property type="entry name" value="YVTN repeat-like/Quinoprotein amine dehydrogenase"/>
    <property type="match status" value="2"/>
</dbReference>
<evidence type="ECO:0008006" key="4">
    <source>
        <dbReference type="Google" id="ProtNLM"/>
    </source>
</evidence>
<comment type="caution">
    <text evidence="2">The sequence shown here is derived from an EMBL/GenBank/DDBJ whole genome shotgun (WGS) entry which is preliminary data.</text>
</comment>
<protein>
    <recommendedName>
        <fullName evidence="4">Photosynthesis system II assembly factor Ycf48/Hcf136-like domain-containing protein</fullName>
    </recommendedName>
</protein>
<dbReference type="EMBL" id="WHOC01000019">
    <property type="protein sequence ID" value="NOU84928.1"/>
    <property type="molecule type" value="Genomic_DNA"/>
</dbReference>
<name>A0ABX1YV13_9BACL</name>
<reference evidence="2 3" key="1">
    <citation type="submission" date="2019-10" db="EMBL/GenBank/DDBJ databases">
        <title>Description of Paenibacillus choica sp. nov.</title>
        <authorList>
            <person name="Carlier A."/>
            <person name="Qi S."/>
        </authorList>
    </citation>
    <scope>NUCLEOTIDE SEQUENCE [LARGE SCALE GENOMIC DNA]</scope>
    <source>
        <strain evidence="2 3">LMG 31460</strain>
    </source>
</reference>
<organism evidence="2 3">
    <name type="scientific">Paenibacillus germinis</name>
    <dbReference type="NCBI Taxonomy" id="2654979"/>
    <lineage>
        <taxon>Bacteria</taxon>
        <taxon>Bacillati</taxon>
        <taxon>Bacillota</taxon>
        <taxon>Bacilli</taxon>
        <taxon>Bacillales</taxon>
        <taxon>Paenibacillaceae</taxon>
        <taxon>Paenibacillus</taxon>
    </lineage>
</organism>
<dbReference type="Proteomes" id="UP000658690">
    <property type="component" value="Unassembled WGS sequence"/>
</dbReference>
<evidence type="ECO:0000313" key="3">
    <source>
        <dbReference type="Proteomes" id="UP000658690"/>
    </source>
</evidence>